<dbReference type="PANTHER" id="PTHR43213:SF4">
    <property type="entry name" value="7-METHYL-GTP PYROPHOSPHATASE"/>
    <property type="match status" value="1"/>
</dbReference>
<evidence type="ECO:0000313" key="7">
    <source>
        <dbReference type="EMBL" id="SCN22678.1"/>
    </source>
</evidence>
<dbReference type="OMA" id="CRKSHDP"/>
<dbReference type="InterPro" id="IPR003697">
    <property type="entry name" value="Maf-like"/>
</dbReference>
<evidence type="ECO:0000313" key="6">
    <source>
        <dbReference type="EMBL" id="SCM17402.1"/>
    </source>
</evidence>
<evidence type="ECO:0000313" key="8">
    <source>
        <dbReference type="Proteomes" id="UP000069549"/>
    </source>
</evidence>
<dbReference type="VEuPathDB" id="PlasmoDB:PBANKA_0415000"/>
<evidence type="ECO:0000313" key="9">
    <source>
        <dbReference type="Proteomes" id="UP000219860"/>
    </source>
</evidence>
<dbReference type="OrthoDB" id="10267058at2759"/>
<evidence type="ECO:0000313" key="5">
    <source>
        <dbReference type="EMBL" id="SCM15610.1"/>
    </source>
</evidence>
<name>A0A113QYE1_PLABE</name>
<accession>A0A113QYE1</accession>
<dbReference type="Gene3D" id="3.90.950.10">
    <property type="match status" value="1"/>
</dbReference>
<gene>
    <name evidence="3" type="ORF">PBK173_000065700</name>
    <name evidence="7" type="ORF">PBNK65E_000063200</name>
    <name evidence="4" type="ORF">PBNK65NY_000062700</name>
    <name evidence="5" type="ORF">PBSP11A_000062900</name>
    <name evidence="6" type="ORF">PBSP11RLL_000062800</name>
</gene>
<dbReference type="Pfam" id="PF02545">
    <property type="entry name" value="Maf"/>
    <property type="match status" value="1"/>
</dbReference>
<protein>
    <submittedName>
        <fullName evidence="3">Maf-like protein, putative</fullName>
    </submittedName>
</protein>
<evidence type="ECO:0000313" key="12">
    <source>
        <dbReference type="Proteomes" id="UP000516480"/>
    </source>
</evidence>
<dbReference type="EMBL" id="LT608140">
    <property type="protein sequence ID" value="SCL92180.1"/>
    <property type="molecule type" value="Genomic_DNA"/>
</dbReference>
<dbReference type="PANTHER" id="PTHR43213">
    <property type="entry name" value="BIFUNCTIONAL DTTP/UTP PYROPHOSPHATASE/METHYLTRANSFERASE PROTEIN-RELATED"/>
    <property type="match status" value="1"/>
</dbReference>
<evidence type="ECO:0000256" key="2">
    <source>
        <dbReference type="SAM" id="MobiDB-lite"/>
    </source>
</evidence>
<sequence length="457" mass="52817">MRNDENNKANKHSELFPLENNDEQNSEEINEFELEVDEEVINYLSSLTSNKNVKHKIVKINNLIDDQIYNYIETCNNWGNVTNLNKDPKEEDQNIKTNQGPLNTSHIFNQINEEASKCNIHSKSSDNFDIIKTNTLPLFLSSKLYQQKEDQIKCNENEHKCRNFKSCTIINETTDITLLYNKNDSQTNVLYVCYDEENDECEICNSYRLKYMPNMSIFKNNNICVPQKNISSNDINNTSKKCNENLLNSLKDYFFVLGSTSSSRKYILKKSELNFLSVQIKIDEKKIGCRKKLDPFTLTSNISVAKGIKLLNVINNDNKLKQQILELSKNKKVLLLVGDEVIYCNNQIYEKPKNKKEAYNFIKSYNNNKCYSYSSITLIELMSNKIMTGIDESVLSFTNMNDSIIENILSDESIYYCAGALKIENVIMSKYLKKIKGNIDSIFGLSLNLLFHLINLL</sequence>
<dbReference type="EMBL" id="LT160024">
    <property type="protein sequence ID" value="CXI03939.1"/>
    <property type="molecule type" value="Genomic_DNA"/>
</dbReference>
<dbReference type="GO" id="GO:0047429">
    <property type="term" value="F:nucleoside triphosphate diphosphatase activity"/>
    <property type="evidence" value="ECO:0007669"/>
    <property type="project" value="InterPro"/>
</dbReference>
<evidence type="ECO:0000313" key="10">
    <source>
        <dbReference type="Proteomes" id="UP000219974"/>
    </source>
</evidence>
<evidence type="ECO:0000313" key="4">
    <source>
        <dbReference type="EMBL" id="SCL92180.1"/>
    </source>
</evidence>
<dbReference type="EMBL" id="LT608268">
    <property type="protein sequence ID" value="SCM17402.1"/>
    <property type="molecule type" value="Genomic_DNA"/>
</dbReference>
<keyword evidence="1" id="KW-0378">Hydrolase</keyword>
<evidence type="ECO:0000313" key="3">
    <source>
        <dbReference type="EMBL" id="CXI03939.1"/>
    </source>
</evidence>
<dbReference type="Proteomes" id="UP000219860">
    <property type="component" value="Chromosome 4"/>
</dbReference>
<dbReference type="AlphaFoldDB" id="A0A113QYE1"/>
<evidence type="ECO:0000256" key="1">
    <source>
        <dbReference type="ARBA" id="ARBA00022801"/>
    </source>
</evidence>
<dbReference type="Proteomes" id="UP000219974">
    <property type="component" value="Chromosome 4"/>
</dbReference>
<dbReference type="EMBL" id="LT614630">
    <property type="protein sequence ID" value="SCN22678.1"/>
    <property type="molecule type" value="Genomic_DNA"/>
</dbReference>
<feature type="compositionally biased region" description="Basic and acidic residues" evidence="2">
    <location>
        <begin position="1"/>
        <end position="14"/>
    </location>
</feature>
<reference evidence="3 8" key="1">
    <citation type="submission" date="2016-02" db="EMBL/GenBank/DDBJ databases">
        <authorList>
            <consortium name="Pathogen Informatics"/>
        </authorList>
    </citation>
    <scope>NUCLEOTIDE SEQUENCE [LARGE SCALE GENOMIC DNA]</scope>
    <source>
        <strain evidence="3 8">K173</strain>
        <strain evidence="4 12">NK65 ny</strain>
        <strain evidence="7 11">NK65e</strain>
        <strain evidence="5 9">SP11 Antwerpcl1</strain>
        <strain evidence="6 10">SP11 RLL</strain>
    </source>
</reference>
<dbReference type="Proteomes" id="UP000516480">
    <property type="component" value="Chromosome 4"/>
</dbReference>
<proteinExistence type="predicted"/>
<dbReference type="Proteomes" id="UP000220214">
    <property type="component" value="Chromosome 4"/>
</dbReference>
<evidence type="ECO:0000313" key="11">
    <source>
        <dbReference type="Proteomes" id="UP000220214"/>
    </source>
</evidence>
<dbReference type="Proteomes" id="UP000069549">
    <property type="component" value="Chromosome 4"/>
</dbReference>
<dbReference type="InterPro" id="IPR029001">
    <property type="entry name" value="ITPase-like_fam"/>
</dbReference>
<feature type="region of interest" description="Disordered" evidence="2">
    <location>
        <begin position="1"/>
        <end position="26"/>
    </location>
</feature>
<organism evidence="3 8">
    <name type="scientific">Plasmodium berghei</name>
    <dbReference type="NCBI Taxonomy" id="5821"/>
    <lineage>
        <taxon>Eukaryota</taxon>
        <taxon>Sar</taxon>
        <taxon>Alveolata</taxon>
        <taxon>Apicomplexa</taxon>
        <taxon>Aconoidasida</taxon>
        <taxon>Haemosporida</taxon>
        <taxon>Plasmodiidae</taxon>
        <taxon>Plasmodium</taxon>
        <taxon>Plasmodium (Vinckeia)</taxon>
    </lineage>
</organism>
<dbReference type="SUPFAM" id="SSF52972">
    <property type="entry name" value="ITPase-like"/>
    <property type="match status" value="1"/>
</dbReference>
<dbReference type="EMBL" id="LT608252">
    <property type="protein sequence ID" value="SCM15610.1"/>
    <property type="molecule type" value="Genomic_DNA"/>
</dbReference>